<gene>
    <name evidence="2" type="ORF">SISNIDRAFT_407202</name>
</gene>
<accession>A0A164Y376</accession>
<dbReference type="OrthoDB" id="2757214at2759"/>
<protein>
    <recommendedName>
        <fullName evidence="4">Hydrophobin</fullName>
    </recommendedName>
</protein>
<evidence type="ECO:0000313" key="3">
    <source>
        <dbReference type="Proteomes" id="UP000076722"/>
    </source>
</evidence>
<feature type="chain" id="PRO_5007854544" description="Hydrophobin" evidence="1">
    <location>
        <begin position="24"/>
        <end position="199"/>
    </location>
</feature>
<proteinExistence type="predicted"/>
<dbReference type="EMBL" id="KV419399">
    <property type="protein sequence ID" value="KZS96538.1"/>
    <property type="molecule type" value="Genomic_DNA"/>
</dbReference>
<evidence type="ECO:0008006" key="4">
    <source>
        <dbReference type="Google" id="ProtNLM"/>
    </source>
</evidence>
<dbReference type="STRING" id="1314777.A0A164Y376"/>
<name>A0A164Y376_9AGAM</name>
<dbReference type="Proteomes" id="UP000076722">
    <property type="component" value="Unassembled WGS sequence"/>
</dbReference>
<sequence>SRTSRMLAATLSVLGSLLQLVSSQTALTGNTSCKGTSLDWYTSVVGITPCRTYEMLRQICDPTYTVGVMQTATPPDQCDSQVSRCCCNSIAFALSMLCLNCQRGVGSGLDGDNGIDAEGAGAYQDYLTQFGKAQCSPEVNQSLPIDIQSGVCNEGIKIDDDLYNLFWVDGSWYVFTMLENARAPVLHEFHSGSSETSTM</sequence>
<keyword evidence="1" id="KW-0732">Signal</keyword>
<feature type="signal peptide" evidence="1">
    <location>
        <begin position="1"/>
        <end position="23"/>
    </location>
</feature>
<reference evidence="2 3" key="1">
    <citation type="journal article" date="2016" name="Mol. Biol. Evol.">
        <title>Comparative Genomics of Early-Diverging Mushroom-Forming Fungi Provides Insights into the Origins of Lignocellulose Decay Capabilities.</title>
        <authorList>
            <person name="Nagy L.G."/>
            <person name="Riley R."/>
            <person name="Tritt A."/>
            <person name="Adam C."/>
            <person name="Daum C."/>
            <person name="Floudas D."/>
            <person name="Sun H."/>
            <person name="Yadav J.S."/>
            <person name="Pangilinan J."/>
            <person name="Larsson K.H."/>
            <person name="Matsuura K."/>
            <person name="Barry K."/>
            <person name="Labutti K."/>
            <person name="Kuo R."/>
            <person name="Ohm R.A."/>
            <person name="Bhattacharya S.S."/>
            <person name="Shirouzu T."/>
            <person name="Yoshinaga Y."/>
            <person name="Martin F.M."/>
            <person name="Grigoriev I.V."/>
            <person name="Hibbett D.S."/>
        </authorList>
    </citation>
    <scope>NUCLEOTIDE SEQUENCE [LARGE SCALE GENOMIC DNA]</scope>
    <source>
        <strain evidence="2 3">HHB9708</strain>
    </source>
</reference>
<evidence type="ECO:0000313" key="2">
    <source>
        <dbReference type="EMBL" id="KZS96538.1"/>
    </source>
</evidence>
<organism evidence="2 3">
    <name type="scientific">Sistotremastrum niveocremeum HHB9708</name>
    <dbReference type="NCBI Taxonomy" id="1314777"/>
    <lineage>
        <taxon>Eukaryota</taxon>
        <taxon>Fungi</taxon>
        <taxon>Dikarya</taxon>
        <taxon>Basidiomycota</taxon>
        <taxon>Agaricomycotina</taxon>
        <taxon>Agaricomycetes</taxon>
        <taxon>Sistotremastrales</taxon>
        <taxon>Sistotremastraceae</taxon>
        <taxon>Sertulicium</taxon>
        <taxon>Sertulicium niveocremeum</taxon>
    </lineage>
</organism>
<evidence type="ECO:0000256" key="1">
    <source>
        <dbReference type="SAM" id="SignalP"/>
    </source>
</evidence>
<keyword evidence="3" id="KW-1185">Reference proteome</keyword>
<feature type="non-terminal residue" evidence="2">
    <location>
        <position position="1"/>
    </location>
</feature>
<dbReference type="AlphaFoldDB" id="A0A164Y376"/>